<evidence type="ECO:0000256" key="1">
    <source>
        <dbReference type="ARBA" id="ARBA00023235"/>
    </source>
</evidence>
<dbReference type="PANTHER" id="PTHR21198:SF2">
    <property type="entry name" value="GLUTAMATE RACEMASE"/>
    <property type="match status" value="1"/>
</dbReference>
<comment type="caution">
    <text evidence="2">The sequence shown here is derived from an EMBL/GenBank/DDBJ whole genome shotgun (WGS) entry which is preliminary data.</text>
</comment>
<gene>
    <name evidence="2" type="ORF">DFP90_101213</name>
</gene>
<name>A0A3D9HV81_9PROT</name>
<dbReference type="EMBL" id="QRDW01000001">
    <property type="protein sequence ID" value="RED53424.1"/>
    <property type="molecule type" value="Genomic_DNA"/>
</dbReference>
<dbReference type="PANTHER" id="PTHR21198">
    <property type="entry name" value="GLUTAMATE RACEMASE"/>
    <property type="match status" value="1"/>
</dbReference>
<dbReference type="Proteomes" id="UP000256845">
    <property type="component" value="Unassembled WGS sequence"/>
</dbReference>
<evidence type="ECO:0000313" key="3">
    <source>
        <dbReference type="Proteomes" id="UP000256845"/>
    </source>
</evidence>
<dbReference type="AlphaFoldDB" id="A0A3D9HV81"/>
<dbReference type="SUPFAM" id="SSF53681">
    <property type="entry name" value="Aspartate/glutamate racemase"/>
    <property type="match status" value="2"/>
</dbReference>
<dbReference type="RefSeq" id="WP_115934568.1">
    <property type="nucleotide sequence ID" value="NZ_QRDW01000001.1"/>
</dbReference>
<dbReference type="InterPro" id="IPR018187">
    <property type="entry name" value="Asp/Glu_racemase_AS_1"/>
</dbReference>
<dbReference type="GO" id="GO:0009252">
    <property type="term" value="P:peptidoglycan biosynthetic process"/>
    <property type="evidence" value="ECO:0007669"/>
    <property type="project" value="TreeGrafter"/>
</dbReference>
<keyword evidence="1" id="KW-0413">Isomerase</keyword>
<dbReference type="OrthoDB" id="9801055at2"/>
<organism evidence="2 3">
    <name type="scientific">Aestuariispira insulae</name>
    <dbReference type="NCBI Taxonomy" id="1461337"/>
    <lineage>
        <taxon>Bacteria</taxon>
        <taxon>Pseudomonadati</taxon>
        <taxon>Pseudomonadota</taxon>
        <taxon>Alphaproteobacteria</taxon>
        <taxon>Rhodospirillales</taxon>
        <taxon>Kiloniellaceae</taxon>
        <taxon>Aestuariispira</taxon>
    </lineage>
</organism>
<dbReference type="PROSITE" id="PS00923">
    <property type="entry name" value="ASP_GLU_RACEMASE_1"/>
    <property type="match status" value="1"/>
</dbReference>
<dbReference type="Gene3D" id="3.40.50.1860">
    <property type="match status" value="2"/>
</dbReference>
<dbReference type="InterPro" id="IPR001920">
    <property type="entry name" value="Asp/Glu_race"/>
</dbReference>
<protein>
    <submittedName>
        <fullName evidence="2">Glutamate racemase</fullName>
    </submittedName>
</protein>
<reference evidence="2 3" key="1">
    <citation type="submission" date="2018-07" db="EMBL/GenBank/DDBJ databases">
        <title>Genomic Encyclopedia of Type Strains, Phase III (KMG-III): the genomes of soil and plant-associated and newly described type strains.</title>
        <authorList>
            <person name="Whitman W."/>
        </authorList>
    </citation>
    <scope>NUCLEOTIDE SEQUENCE [LARGE SCALE GENOMIC DNA]</scope>
    <source>
        <strain evidence="2 3">CECT 8488</strain>
    </source>
</reference>
<keyword evidence="3" id="KW-1185">Reference proteome</keyword>
<accession>A0A3D9HV81</accession>
<dbReference type="GO" id="GO:0008881">
    <property type="term" value="F:glutamate racemase activity"/>
    <property type="evidence" value="ECO:0007669"/>
    <property type="project" value="TreeGrafter"/>
</dbReference>
<evidence type="ECO:0000313" key="2">
    <source>
        <dbReference type="EMBL" id="RED53424.1"/>
    </source>
</evidence>
<proteinExistence type="predicted"/>
<sequence length="278" mass="31411">MIGVFDSGSGGMTVLDKLRETFPGQSFIYLGDHRHAPYGKRTAKELYELCCRNVSYLMQRGCRLVVLACNTASVSVLRRMQREWLPRHFPDHRILGVFVPMVEFLTGWDWRSDKASGQGLQGRVTLFATPFTVHSKRFSTEIRKRSESLSVMETACPALVRAIEDHACQDVLDILVENYVRRSGLRPETNGKHYALLGCTHYPLLAACFRRHLPSGCRLLSQPDVVAKSLMEYASRHPDIIADEGMGGEDLLLTTGDPDKVSRTVSRFLDYQVRFEAV</sequence>